<proteinExistence type="predicted"/>
<protein>
    <recommendedName>
        <fullName evidence="1">Pepco domain-containing protein</fullName>
    </recommendedName>
</protein>
<organism evidence="3">
    <name type="scientific">Thiothrix fructosivorans</name>
    <dbReference type="NCBI Taxonomy" id="111770"/>
    <lineage>
        <taxon>Bacteria</taxon>
        <taxon>Pseudomonadati</taxon>
        <taxon>Pseudomonadota</taxon>
        <taxon>Gammaproteobacteria</taxon>
        <taxon>Thiotrichales</taxon>
        <taxon>Thiotrichaceae</taxon>
        <taxon>Thiothrix</taxon>
    </lineage>
</organism>
<evidence type="ECO:0000313" key="4">
    <source>
        <dbReference type="Proteomes" id="UP000664466"/>
    </source>
</evidence>
<keyword evidence="4" id="KW-1185">Reference proteome</keyword>
<evidence type="ECO:0000313" key="3">
    <source>
        <dbReference type="EMBL" id="QTX09894.1"/>
    </source>
</evidence>
<dbReference type="EMBL" id="JAFMPM010000008">
    <property type="protein sequence ID" value="MBO0615099.1"/>
    <property type="molecule type" value="Genomic_DNA"/>
</dbReference>
<name>A0A8B0SFR3_9GAMM</name>
<dbReference type="Pfam" id="PF24393">
    <property type="entry name" value="Pepco"/>
    <property type="match status" value="1"/>
</dbReference>
<feature type="domain" description="Pepco" evidence="1">
    <location>
        <begin position="18"/>
        <end position="108"/>
    </location>
</feature>
<dbReference type="Proteomes" id="UP000664466">
    <property type="component" value="Unassembled WGS sequence"/>
</dbReference>
<accession>A0A8B0SFR3</accession>
<dbReference type="RefSeq" id="WP_207252828.1">
    <property type="nucleotide sequence ID" value="NZ_JAFMPM010000008.1"/>
</dbReference>
<dbReference type="EMBL" id="CP072748">
    <property type="protein sequence ID" value="QTX09894.1"/>
    <property type="molecule type" value="Genomic_DNA"/>
</dbReference>
<sequence>MKELPVIFSQETQAASGNATGGFDSLGGGRLSSSNSNGGLRNLPTEKLAASLSSIKDSLDDIFASIKQVGNFELNEVQLTLEITAEGGFALVGLAKAGATGGITLTFAPPK</sequence>
<gene>
    <name evidence="3" type="ORF">J1836_014955</name>
    <name evidence="2" type="ORF">J1836_19565</name>
</gene>
<evidence type="ECO:0000313" key="2">
    <source>
        <dbReference type="EMBL" id="MBO0615099.1"/>
    </source>
</evidence>
<dbReference type="AlphaFoldDB" id="A0A8B0SFR3"/>
<dbReference type="InterPro" id="IPR056947">
    <property type="entry name" value="Pepco_dom"/>
</dbReference>
<evidence type="ECO:0000259" key="1">
    <source>
        <dbReference type="Pfam" id="PF24393"/>
    </source>
</evidence>
<reference evidence="2 4" key="1">
    <citation type="submission" date="2021-03" db="EMBL/GenBank/DDBJ databases">
        <title>Draft genome and methylome analysis of Thiotrix fructosivoruns ATCC 49748.</title>
        <authorList>
            <person name="Fomenkov A."/>
            <person name="Grabovich M.Y."/>
            <person name="Roberts R.J."/>
        </authorList>
    </citation>
    <scope>NUCLEOTIDE SEQUENCE [LARGE SCALE GENOMIC DNA]</scope>
    <source>
        <strain evidence="2 4">ATCC 49748</strain>
    </source>
</reference>
<reference evidence="3" key="2">
    <citation type="submission" date="2021-04" db="EMBL/GenBank/DDBJ databases">
        <title>Complete Genome and methylome analysis of Thiothrix fructosivorans ATCC 49748.</title>
        <authorList>
            <person name="Fomenkov A."/>
            <person name="Sun L."/>
            <person name="Vincze T."/>
            <person name="Grabovich M.Y."/>
            <person name="Roberts R.J."/>
        </authorList>
    </citation>
    <scope>NUCLEOTIDE SEQUENCE</scope>
    <source>
        <strain evidence="3">ATCC 49748</strain>
    </source>
</reference>